<comment type="similarity">
    <text evidence="2 6">Belongs to the TUBGCP family.</text>
</comment>
<feature type="region of interest" description="Disordered" evidence="7">
    <location>
        <begin position="716"/>
        <end position="746"/>
    </location>
</feature>
<evidence type="ECO:0000256" key="5">
    <source>
        <dbReference type="ARBA" id="ARBA00023212"/>
    </source>
</evidence>
<gene>
    <name evidence="10" type="ORF">KHLLAP_LOCUS14205</name>
</gene>
<proteinExistence type="inferred from homology"/>
<accession>A0AAI8VZ49</accession>
<dbReference type="GO" id="GO:0000922">
    <property type="term" value="C:spindle pole"/>
    <property type="evidence" value="ECO:0007669"/>
    <property type="project" value="InterPro"/>
</dbReference>
<dbReference type="InterPro" id="IPR042241">
    <property type="entry name" value="GCP_C_sf"/>
</dbReference>
<keyword evidence="4 6" id="KW-0493">Microtubule</keyword>
<evidence type="ECO:0000259" key="8">
    <source>
        <dbReference type="Pfam" id="PF04130"/>
    </source>
</evidence>
<evidence type="ECO:0000256" key="2">
    <source>
        <dbReference type="ARBA" id="ARBA00010337"/>
    </source>
</evidence>
<dbReference type="GO" id="GO:0044732">
    <property type="term" value="C:mitotic spindle pole body"/>
    <property type="evidence" value="ECO:0007669"/>
    <property type="project" value="TreeGrafter"/>
</dbReference>
<comment type="caution">
    <text evidence="10">The sequence shown here is derived from an EMBL/GenBank/DDBJ whole genome shotgun (WGS) entry which is preliminary data.</text>
</comment>
<dbReference type="GO" id="GO:0005874">
    <property type="term" value="C:microtubule"/>
    <property type="evidence" value="ECO:0007669"/>
    <property type="project" value="UniProtKB-KW"/>
</dbReference>
<dbReference type="EMBL" id="CAUWAG010000020">
    <property type="protein sequence ID" value="CAJ2513737.1"/>
    <property type="molecule type" value="Genomic_DNA"/>
</dbReference>
<name>A0AAI8VZ49_9PEZI</name>
<dbReference type="GO" id="GO:0031122">
    <property type="term" value="P:cytoplasmic microtubule organization"/>
    <property type="evidence" value="ECO:0007669"/>
    <property type="project" value="TreeGrafter"/>
</dbReference>
<dbReference type="Gene3D" id="1.20.120.1900">
    <property type="entry name" value="Gamma-tubulin complex, C-terminal domain"/>
    <property type="match status" value="1"/>
</dbReference>
<dbReference type="GO" id="GO:0000930">
    <property type="term" value="C:gamma-tubulin complex"/>
    <property type="evidence" value="ECO:0007669"/>
    <property type="project" value="TreeGrafter"/>
</dbReference>
<evidence type="ECO:0000313" key="11">
    <source>
        <dbReference type="Proteomes" id="UP001295740"/>
    </source>
</evidence>
<dbReference type="AlphaFoldDB" id="A0AAI8VZ49"/>
<dbReference type="GO" id="GO:0051225">
    <property type="term" value="P:spindle assembly"/>
    <property type="evidence" value="ECO:0007669"/>
    <property type="project" value="TreeGrafter"/>
</dbReference>
<evidence type="ECO:0000256" key="4">
    <source>
        <dbReference type="ARBA" id="ARBA00022701"/>
    </source>
</evidence>
<dbReference type="GO" id="GO:0051321">
    <property type="term" value="P:meiotic cell cycle"/>
    <property type="evidence" value="ECO:0007669"/>
    <property type="project" value="TreeGrafter"/>
</dbReference>
<keyword evidence="5 6" id="KW-0206">Cytoskeleton</keyword>
<dbReference type="GO" id="GO:0000278">
    <property type="term" value="P:mitotic cell cycle"/>
    <property type="evidence" value="ECO:0007669"/>
    <property type="project" value="TreeGrafter"/>
</dbReference>
<dbReference type="GO" id="GO:0043015">
    <property type="term" value="F:gamma-tubulin binding"/>
    <property type="evidence" value="ECO:0007669"/>
    <property type="project" value="InterPro"/>
</dbReference>
<dbReference type="InterPro" id="IPR041470">
    <property type="entry name" value="GCP_N"/>
</dbReference>
<evidence type="ECO:0000256" key="6">
    <source>
        <dbReference type="RuleBase" id="RU363050"/>
    </source>
</evidence>
<reference evidence="10" key="1">
    <citation type="submission" date="2023-10" db="EMBL/GenBank/DDBJ databases">
        <authorList>
            <person name="Hackl T."/>
        </authorList>
    </citation>
    <scope>NUCLEOTIDE SEQUENCE</scope>
</reference>
<feature type="compositionally biased region" description="Acidic residues" evidence="7">
    <location>
        <begin position="723"/>
        <end position="739"/>
    </location>
</feature>
<keyword evidence="3 6" id="KW-0963">Cytoplasm</keyword>
<protein>
    <recommendedName>
        <fullName evidence="6">Spindle pole body component</fullName>
    </recommendedName>
</protein>
<dbReference type="Pfam" id="PF04130">
    <property type="entry name" value="GCP_C_terminal"/>
    <property type="match status" value="1"/>
</dbReference>
<dbReference type="GO" id="GO:0051011">
    <property type="term" value="F:microtubule minus-end binding"/>
    <property type="evidence" value="ECO:0007669"/>
    <property type="project" value="TreeGrafter"/>
</dbReference>
<sequence length="780" mass="86043">MLHEILLSLSGHPSPLLRNDHSDPAAAAILSAPERELLSTAGHLSDLHCKLLSYTAQISASHPSVICRAVSTAINSVHLGAFQRKVLEVEESILRKDAALVGACNIVPLTAVIGEFSGWTRRLEWLWNLVQFISRESKGATCRAAQLIDKLRDELQTGYADIGETALSLVKVAETAWLKQVSTWVLYGRIPMLGHNDFFIRKDEEDEQGYSIDDELLPAFVTQSTASSMLFIGTSLNRVHRRGGMDPSISGVGHFSSQLQELAQLTFPLNSVMLSRAITAIRLTLSRTTLQKLLPLGKVLEILRILREFFLLGRGEFAMALTQQADEKIRSRWRRADNLAYEKRDGLGTVMIKEGEVATVLSKTWTALGTMQGQHADEDEELELARGLLRLNLFKSNPSTPGKGTSENGQRASHAIAATPFRNLLFSVPVTLTMQIPSPLDLFLAPTDLHTYTSINSYLLSIRRAHLRLTDLWKITCLRRHHPPPPRAPYGNTKGGVAKTRLLHERWSARSSAMRSAWSTSSAAIFFLAETEAYLQVEVVEGLWDDFHGWVTGTEESARPHHQRPSISHHTHMGPSSAHSQEDDDEPAPDQSNPQAPKSSTTHDPQTLAIAHRLYLRTLVRRLLLAQQRFTDPLYDLLVHIDHLVALVHRLHGVWTAADLEADEGVVDAFSNLAADEADVRAGIRDVEAKVKHGVEDVVAVLRGLSMDSAFMADFEDGGGGGDGDDDAEDFGDEDGDGEGEGRYVPRRVGGVDRLLMKLDFGGWLDSGRSNRGRDGGGEF</sequence>
<evidence type="ECO:0000313" key="10">
    <source>
        <dbReference type="EMBL" id="CAJ2513737.1"/>
    </source>
</evidence>
<dbReference type="GO" id="GO:0007020">
    <property type="term" value="P:microtubule nucleation"/>
    <property type="evidence" value="ECO:0007669"/>
    <property type="project" value="InterPro"/>
</dbReference>
<comment type="subcellular location">
    <subcellularLocation>
        <location evidence="1 6">Cytoplasm</location>
        <location evidence="1 6">Cytoskeleton</location>
        <location evidence="1 6">Microtubule organizing center</location>
    </subcellularLocation>
</comment>
<dbReference type="PANTHER" id="PTHR19302">
    <property type="entry name" value="GAMMA TUBULIN COMPLEX PROTEIN"/>
    <property type="match status" value="1"/>
</dbReference>
<feature type="compositionally biased region" description="Basic residues" evidence="7">
    <location>
        <begin position="560"/>
        <end position="572"/>
    </location>
</feature>
<feature type="compositionally biased region" description="Polar residues" evidence="7">
    <location>
        <begin position="590"/>
        <end position="604"/>
    </location>
</feature>
<feature type="region of interest" description="Disordered" evidence="7">
    <location>
        <begin position="555"/>
        <end position="604"/>
    </location>
</feature>
<dbReference type="Pfam" id="PF17681">
    <property type="entry name" value="GCP_N_terminal"/>
    <property type="match status" value="1"/>
</dbReference>
<dbReference type="PANTHER" id="PTHR19302:SF27">
    <property type="entry name" value="GAMMA-TUBULIN COMPLEX COMPONENT 4"/>
    <property type="match status" value="1"/>
</dbReference>
<dbReference type="InterPro" id="IPR007259">
    <property type="entry name" value="GCP"/>
</dbReference>
<dbReference type="InterPro" id="IPR040457">
    <property type="entry name" value="GCP_C"/>
</dbReference>
<feature type="domain" description="Gamma tubulin complex component protein N-terminal" evidence="9">
    <location>
        <begin position="2"/>
        <end position="293"/>
    </location>
</feature>
<evidence type="ECO:0000256" key="7">
    <source>
        <dbReference type="SAM" id="MobiDB-lite"/>
    </source>
</evidence>
<evidence type="ECO:0000256" key="1">
    <source>
        <dbReference type="ARBA" id="ARBA00004267"/>
    </source>
</evidence>
<organism evidence="10 11">
    <name type="scientific">Anthostomella pinea</name>
    <dbReference type="NCBI Taxonomy" id="933095"/>
    <lineage>
        <taxon>Eukaryota</taxon>
        <taxon>Fungi</taxon>
        <taxon>Dikarya</taxon>
        <taxon>Ascomycota</taxon>
        <taxon>Pezizomycotina</taxon>
        <taxon>Sordariomycetes</taxon>
        <taxon>Xylariomycetidae</taxon>
        <taxon>Xylariales</taxon>
        <taxon>Xylariaceae</taxon>
        <taxon>Anthostomella</taxon>
    </lineage>
</organism>
<keyword evidence="11" id="KW-1185">Reference proteome</keyword>
<evidence type="ECO:0000259" key="9">
    <source>
        <dbReference type="Pfam" id="PF17681"/>
    </source>
</evidence>
<feature type="domain" description="Gamma tubulin complex component C-terminal" evidence="8">
    <location>
        <begin position="302"/>
        <end position="764"/>
    </location>
</feature>
<evidence type="ECO:0000256" key="3">
    <source>
        <dbReference type="ARBA" id="ARBA00022490"/>
    </source>
</evidence>
<dbReference type="Proteomes" id="UP001295740">
    <property type="component" value="Unassembled WGS sequence"/>
</dbReference>